<evidence type="ECO:0000313" key="2">
    <source>
        <dbReference type="Proteomes" id="UP000199580"/>
    </source>
</evidence>
<dbReference type="InterPro" id="IPR025518">
    <property type="entry name" value="DUF4406"/>
</dbReference>
<keyword evidence="2" id="KW-1185">Reference proteome</keyword>
<proteinExistence type="predicted"/>
<organism evidence="1 2">
    <name type="scientific">Flavobacterium noncentrifugens</name>
    <dbReference type="NCBI Taxonomy" id="1128970"/>
    <lineage>
        <taxon>Bacteria</taxon>
        <taxon>Pseudomonadati</taxon>
        <taxon>Bacteroidota</taxon>
        <taxon>Flavobacteriia</taxon>
        <taxon>Flavobacteriales</taxon>
        <taxon>Flavobacteriaceae</taxon>
        <taxon>Flavobacterium</taxon>
    </lineage>
</organism>
<dbReference type="STRING" id="1128970.SAMN04487935_3339"/>
<sequence length="100" mass="11293">MKPKIYISGKVSGPSIPTQQKFSAMQVLLEKKGFEVVNPYTLVPASMGYLRAMRAKLRALEDCQAIFFLPDSKASPESKWELEHAMQLNLDLYAELTDIE</sequence>
<evidence type="ECO:0000313" key="1">
    <source>
        <dbReference type="EMBL" id="SDK42505.1"/>
    </source>
</evidence>
<dbReference type="EMBL" id="FNEZ01000006">
    <property type="protein sequence ID" value="SDK42505.1"/>
    <property type="molecule type" value="Genomic_DNA"/>
</dbReference>
<dbReference type="Proteomes" id="UP000199580">
    <property type="component" value="Unassembled WGS sequence"/>
</dbReference>
<dbReference type="RefSeq" id="WP_091398093.1">
    <property type="nucleotide sequence ID" value="NZ_BKAI01000012.1"/>
</dbReference>
<dbReference type="AlphaFoldDB" id="A0A1G9BU47"/>
<protein>
    <recommendedName>
        <fullName evidence="3">DUF4406 domain-containing protein</fullName>
    </recommendedName>
</protein>
<evidence type="ECO:0008006" key="3">
    <source>
        <dbReference type="Google" id="ProtNLM"/>
    </source>
</evidence>
<dbReference type="OrthoDB" id="1149194at2"/>
<name>A0A1G9BU47_9FLAO</name>
<dbReference type="Pfam" id="PF14359">
    <property type="entry name" value="DUF4406"/>
    <property type="match status" value="1"/>
</dbReference>
<reference evidence="1 2" key="1">
    <citation type="submission" date="2016-10" db="EMBL/GenBank/DDBJ databases">
        <authorList>
            <person name="de Groot N.N."/>
        </authorList>
    </citation>
    <scope>NUCLEOTIDE SEQUENCE [LARGE SCALE GENOMIC DNA]</scope>
    <source>
        <strain evidence="1 2">CGMCC 1.10076</strain>
    </source>
</reference>
<accession>A0A1G9BU47</accession>
<gene>
    <name evidence="1" type="ORF">SAMN04487935_3339</name>
</gene>